<proteinExistence type="predicted"/>
<comment type="caution">
    <text evidence="3">The sequence shown here is derived from an EMBL/GenBank/DDBJ whole genome shotgun (WGS) entry which is preliminary data.</text>
</comment>
<feature type="domain" description="HMA" evidence="2">
    <location>
        <begin position="1"/>
        <end position="67"/>
    </location>
</feature>
<dbReference type="AlphaFoldDB" id="A0A0G0USW0"/>
<protein>
    <submittedName>
        <fullName evidence="3">Heavy metal translocating P-type ATPase</fullName>
    </submittedName>
</protein>
<keyword evidence="1" id="KW-0479">Metal-binding</keyword>
<dbReference type="Gene3D" id="3.30.70.100">
    <property type="match status" value="1"/>
</dbReference>
<evidence type="ECO:0000313" key="3">
    <source>
        <dbReference type="EMBL" id="KKR91849.1"/>
    </source>
</evidence>
<dbReference type="SUPFAM" id="SSF55008">
    <property type="entry name" value="HMA, heavy metal-associated domain"/>
    <property type="match status" value="1"/>
</dbReference>
<dbReference type="PROSITE" id="PS50846">
    <property type="entry name" value="HMA_2"/>
    <property type="match status" value="1"/>
</dbReference>
<dbReference type="Pfam" id="PF00403">
    <property type="entry name" value="HMA"/>
    <property type="match status" value="1"/>
</dbReference>
<name>A0A0G0USW0_9BACT</name>
<evidence type="ECO:0000313" key="4">
    <source>
        <dbReference type="Proteomes" id="UP000034190"/>
    </source>
</evidence>
<accession>A0A0G0USW0</accession>
<dbReference type="InterPro" id="IPR036163">
    <property type="entry name" value="HMA_dom_sf"/>
</dbReference>
<evidence type="ECO:0000256" key="1">
    <source>
        <dbReference type="ARBA" id="ARBA00022723"/>
    </source>
</evidence>
<dbReference type="GO" id="GO:0046872">
    <property type="term" value="F:metal ion binding"/>
    <property type="evidence" value="ECO:0007669"/>
    <property type="project" value="UniProtKB-KW"/>
</dbReference>
<evidence type="ECO:0000259" key="2">
    <source>
        <dbReference type="PROSITE" id="PS50846"/>
    </source>
</evidence>
<organism evidence="3 4">
    <name type="scientific">Candidatus Falkowbacteria bacterium GW2011_GWA2_41_14</name>
    <dbReference type="NCBI Taxonomy" id="1618635"/>
    <lineage>
        <taxon>Bacteria</taxon>
        <taxon>Candidatus Falkowiibacteriota</taxon>
    </lineage>
</organism>
<reference evidence="3 4" key="1">
    <citation type="journal article" date="2015" name="Nature">
        <title>rRNA introns, odd ribosomes, and small enigmatic genomes across a large radiation of phyla.</title>
        <authorList>
            <person name="Brown C.T."/>
            <person name="Hug L.A."/>
            <person name="Thomas B.C."/>
            <person name="Sharon I."/>
            <person name="Castelle C.J."/>
            <person name="Singh A."/>
            <person name="Wilkins M.J."/>
            <person name="Williams K.H."/>
            <person name="Banfield J.F."/>
        </authorList>
    </citation>
    <scope>NUCLEOTIDE SEQUENCE [LARGE SCALE GENOMIC DNA]</scope>
</reference>
<dbReference type="FunFam" id="3.30.70.100:FF:000001">
    <property type="entry name" value="ATPase copper transporting beta"/>
    <property type="match status" value="1"/>
</dbReference>
<dbReference type="EMBL" id="LCAP01000001">
    <property type="protein sequence ID" value="KKR91849.1"/>
    <property type="molecule type" value="Genomic_DNA"/>
</dbReference>
<sequence length="67" mass="7412">MKIQFKITNMSCGACARVNEKFLVKARGVLSAKVDYKSGLAAVEFDEKTISQKQIKEIITKNGYGVI</sequence>
<dbReference type="InterPro" id="IPR006121">
    <property type="entry name" value="HMA_dom"/>
</dbReference>
<gene>
    <name evidence="3" type="ORF">UU43_C0001G0029</name>
</gene>
<dbReference type="CDD" id="cd00371">
    <property type="entry name" value="HMA"/>
    <property type="match status" value="1"/>
</dbReference>
<dbReference type="Proteomes" id="UP000034190">
    <property type="component" value="Unassembled WGS sequence"/>
</dbReference>